<dbReference type="SUPFAM" id="SSF49785">
    <property type="entry name" value="Galactose-binding domain-like"/>
    <property type="match status" value="1"/>
</dbReference>
<proteinExistence type="predicted"/>
<evidence type="ECO:0000313" key="3">
    <source>
        <dbReference type="EMBL" id="KAJ7384749.1"/>
    </source>
</evidence>
<dbReference type="AlphaFoldDB" id="A0A9X0D4P5"/>
<dbReference type="InterPro" id="IPR008979">
    <property type="entry name" value="Galactose-bd-like_sf"/>
</dbReference>
<dbReference type="InterPro" id="IPR000421">
    <property type="entry name" value="FA58C"/>
</dbReference>
<keyword evidence="1" id="KW-0812">Transmembrane</keyword>
<reference evidence="3" key="1">
    <citation type="submission" date="2023-01" db="EMBL/GenBank/DDBJ databases">
        <title>Genome assembly of the deep-sea coral Lophelia pertusa.</title>
        <authorList>
            <person name="Herrera S."/>
            <person name="Cordes E."/>
        </authorList>
    </citation>
    <scope>NUCLEOTIDE SEQUENCE</scope>
    <source>
        <strain evidence="3">USNM1676648</strain>
        <tissue evidence="3">Polyp</tissue>
    </source>
</reference>
<keyword evidence="4" id="KW-1185">Reference proteome</keyword>
<name>A0A9X0D4P5_9CNID</name>
<accession>A0A9X0D4P5</accession>
<dbReference type="PANTHER" id="PTHR24543">
    <property type="entry name" value="MULTICOPPER OXIDASE-RELATED"/>
    <property type="match status" value="1"/>
</dbReference>
<comment type="caution">
    <text evidence="3">The sequence shown here is derived from an EMBL/GenBank/DDBJ whole genome shotgun (WGS) entry which is preliminary data.</text>
</comment>
<feature type="transmembrane region" description="Helical" evidence="1">
    <location>
        <begin position="6"/>
        <end position="24"/>
    </location>
</feature>
<organism evidence="3 4">
    <name type="scientific">Desmophyllum pertusum</name>
    <dbReference type="NCBI Taxonomy" id="174260"/>
    <lineage>
        <taxon>Eukaryota</taxon>
        <taxon>Metazoa</taxon>
        <taxon>Cnidaria</taxon>
        <taxon>Anthozoa</taxon>
        <taxon>Hexacorallia</taxon>
        <taxon>Scleractinia</taxon>
        <taxon>Caryophylliina</taxon>
        <taxon>Caryophylliidae</taxon>
        <taxon>Desmophyllum</taxon>
    </lineage>
</organism>
<evidence type="ECO:0000259" key="2">
    <source>
        <dbReference type="PROSITE" id="PS50022"/>
    </source>
</evidence>
<keyword evidence="1" id="KW-0472">Membrane</keyword>
<dbReference type="Gene3D" id="2.60.120.260">
    <property type="entry name" value="Galactose-binding domain-like"/>
    <property type="match status" value="1"/>
</dbReference>
<gene>
    <name evidence="3" type="ORF">OS493_020338</name>
</gene>
<sequence>MAAATTNGVLIHSWIILLTVYGILSKDCHKPLGLADGRINDTQIIANSVYQNNTALYGPGRARLNRTGGYRAKPGTLGDSTLTVQFDQAMIITSVATQGYLGDNVQEWTKEYHLGYTFGSGTFFFKRNTKMLLRNFKATSTITLLYDTTFLCQRW</sequence>
<dbReference type="PROSITE" id="PS50022">
    <property type="entry name" value="FA58C_3"/>
    <property type="match status" value="1"/>
</dbReference>
<dbReference type="Proteomes" id="UP001163046">
    <property type="component" value="Unassembled WGS sequence"/>
</dbReference>
<feature type="domain" description="F5/8 type C" evidence="2">
    <location>
        <begin position="28"/>
        <end position="155"/>
    </location>
</feature>
<keyword evidence="1" id="KW-1133">Transmembrane helix</keyword>
<evidence type="ECO:0000256" key="1">
    <source>
        <dbReference type="SAM" id="Phobius"/>
    </source>
</evidence>
<dbReference type="EMBL" id="MU825885">
    <property type="protein sequence ID" value="KAJ7384749.1"/>
    <property type="molecule type" value="Genomic_DNA"/>
</dbReference>
<dbReference type="PANTHER" id="PTHR24543:SF335">
    <property type="entry name" value="EGF-LIKE REPEAT AND DISCOIDIN I-LIKE DOMAIN-CONTAINING PROTEIN 3"/>
    <property type="match status" value="1"/>
</dbReference>
<protein>
    <recommendedName>
        <fullName evidence="2">F5/8 type C domain-containing protein</fullName>
    </recommendedName>
</protein>
<evidence type="ECO:0000313" key="4">
    <source>
        <dbReference type="Proteomes" id="UP001163046"/>
    </source>
</evidence>